<dbReference type="EMBL" id="JAGKQM010000003">
    <property type="protein sequence ID" value="KAH0935413.1"/>
    <property type="molecule type" value="Genomic_DNA"/>
</dbReference>
<organism evidence="1 2">
    <name type="scientific">Brassica napus</name>
    <name type="common">Rape</name>
    <dbReference type="NCBI Taxonomy" id="3708"/>
    <lineage>
        <taxon>Eukaryota</taxon>
        <taxon>Viridiplantae</taxon>
        <taxon>Streptophyta</taxon>
        <taxon>Embryophyta</taxon>
        <taxon>Tracheophyta</taxon>
        <taxon>Spermatophyta</taxon>
        <taxon>Magnoliopsida</taxon>
        <taxon>eudicotyledons</taxon>
        <taxon>Gunneridae</taxon>
        <taxon>Pentapetalae</taxon>
        <taxon>rosids</taxon>
        <taxon>malvids</taxon>
        <taxon>Brassicales</taxon>
        <taxon>Brassicaceae</taxon>
        <taxon>Brassiceae</taxon>
        <taxon>Brassica</taxon>
    </lineage>
</organism>
<comment type="caution">
    <text evidence="1">The sequence shown here is derived from an EMBL/GenBank/DDBJ whole genome shotgun (WGS) entry which is preliminary data.</text>
</comment>
<name>A0ABQ8E1B9_BRANA</name>
<protein>
    <submittedName>
        <fullName evidence="1">Uncharacterized protein</fullName>
    </submittedName>
</protein>
<dbReference type="Proteomes" id="UP000824890">
    <property type="component" value="Unassembled WGS sequence"/>
</dbReference>
<gene>
    <name evidence="1" type="ORF">HID58_012530</name>
</gene>
<keyword evidence="2" id="KW-1185">Reference proteome</keyword>
<proteinExistence type="predicted"/>
<evidence type="ECO:0000313" key="1">
    <source>
        <dbReference type="EMBL" id="KAH0935413.1"/>
    </source>
</evidence>
<sequence>MAKENGKFFVHRKTNLIVKLLKQQLINFLNVTNSVNVKSDTLTRYSCFYRMRKMTKGCEELLAYLVVLTKMVSEEL</sequence>
<evidence type="ECO:0000313" key="2">
    <source>
        <dbReference type="Proteomes" id="UP000824890"/>
    </source>
</evidence>
<accession>A0ABQ8E1B9</accession>
<reference evidence="1 2" key="1">
    <citation type="submission" date="2021-05" db="EMBL/GenBank/DDBJ databases">
        <title>Genome Assembly of Synthetic Allotetraploid Brassica napus Reveals Homoeologous Exchanges between Subgenomes.</title>
        <authorList>
            <person name="Davis J.T."/>
        </authorList>
    </citation>
    <scope>NUCLEOTIDE SEQUENCE [LARGE SCALE GENOMIC DNA]</scope>
    <source>
        <strain evidence="2">cv. Da-Ae</strain>
        <tissue evidence="1">Seedling</tissue>
    </source>
</reference>